<gene>
    <name evidence="3" type="ORF">rosag_23310</name>
</gene>
<accession>A0AA37QFF6</accession>
<dbReference type="Proteomes" id="UP001161325">
    <property type="component" value="Unassembled WGS sequence"/>
</dbReference>
<feature type="region of interest" description="Disordered" evidence="1">
    <location>
        <begin position="28"/>
        <end position="51"/>
    </location>
</feature>
<name>A0AA37QFF6_9BACT</name>
<protein>
    <submittedName>
        <fullName evidence="3">Uncharacterized protein</fullName>
    </submittedName>
</protein>
<evidence type="ECO:0000256" key="2">
    <source>
        <dbReference type="SAM" id="Phobius"/>
    </source>
</evidence>
<reference evidence="3" key="1">
    <citation type="submission" date="2022-08" db="EMBL/GenBank/DDBJ databases">
        <title>Draft genome sequencing of Roseisolibacter agri AW1220.</title>
        <authorList>
            <person name="Tobiishi Y."/>
            <person name="Tonouchi A."/>
        </authorList>
    </citation>
    <scope>NUCLEOTIDE SEQUENCE</scope>
    <source>
        <strain evidence="3">AW1220</strain>
    </source>
</reference>
<evidence type="ECO:0000313" key="4">
    <source>
        <dbReference type="Proteomes" id="UP001161325"/>
    </source>
</evidence>
<evidence type="ECO:0000313" key="3">
    <source>
        <dbReference type="EMBL" id="GLC25818.1"/>
    </source>
</evidence>
<dbReference type="RefSeq" id="WP_284350278.1">
    <property type="nucleotide sequence ID" value="NZ_BRXS01000003.1"/>
</dbReference>
<feature type="transmembrane region" description="Helical" evidence="2">
    <location>
        <begin position="85"/>
        <end position="104"/>
    </location>
</feature>
<keyword evidence="2" id="KW-1133">Transmembrane helix</keyword>
<sequence>MADAAVSARRGALPMADLDRPERITNITGLRAQPESPADGAAGSGASGVRWPSAPCRLCGRHVWVFTRTCRCGMTDPARDARRPYMLPATVAVLAVLAGLVWWSTRG</sequence>
<dbReference type="AlphaFoldDB" id="A0AA37QFF6"/>
<organism evidence="3 4">
    <name type="scientific">Roseisolibacter agri</name>
    <dbReference type="NCBI Taxonomy" id="2014610"/>
    <lineage>
        <taxon>Bacteria</taxon>
        <taxon>Pseudomonadati</taxon>
        <taxon>Gemmatimonadota</taxon>
        <taxon>Gemmatimonadia</taxon>
        <taxon>Gemmatimonadales</taxon>
        <taxon>Gemmatimonadaceae</taxon>
        <taxon>Roseisolibacter</taxon>
    </lineage>
</organism>
<keyword evidence="2" id="KW-0472">Membrane</keyword>
<keyword evidence="4" id="KW-1185">Reference proteome</keyword>
<comment type="caution">
    <text evidence="3">The sequence shown here is derived from an EMBL/GenBank/DDBJ whole genome shotgun (WGS) entry which is preliminary data.</text>
</comment>
<keyword evidence="2" id="KW-0812">Transmembrane</keyword>
<evidence type="ECO:0000256" key="1">
    <source>
        <dbReference type="SAM" id="MobiDB-lite"/>
    </source>
</evidence>
<proteinExistence type="predicted"/>
<dbReference type="EMBL" id="BRXS01000003">
    <property type="protein sequence ID" value="GLC25818.1"/>
    <property type="molecule type" value="Genomic_DNA"/>
</dbReference>